<evidence type="ECO:0000259" key="2">
    <source>
        <dbReference type="PROSITE" id="PS51232"/>
    </source>
</evidence>
<dbReference type="InterPro" id="IPR010473">
    <property type="entry name" value="GTPase-bd"/>
</dbReference>
<dbReference type="Proteomes" id="UP000694888">
    <property type="component" value="Unplaced"/>
</dbReference>
<evidence type="ECO:0000313" key="3">
    <source>
        <dbReference type="Proteomes" id="UP000694888"/>
    </source>
</evidence>
<dbReference type="InterPro" id="IPR043592">
    <property type="entry name" value="FMNL_animal"/>
</dbReference>
<dbReference type="PANTHER" id="PTHR45857">
    <property type="entry name" value="FORMIN-LIKE PROTEIN"/>
    <property type="match status" value="1"/>
</dbReference>
<accession>A0ABM0ZX60</accession>
<dbReference type="InterPro" id="IPR016024">
    <property type="entry name" value="ARM-type_fold"/>
</dbReference>
<reference evidence="4" key="1">
    <citation type="submission" date="2025-08" db="UniProtKB">
        <authorList>
            <consortium name="RefSeq"/>
        </authorList>
    </citation>
    <scope>IDENTIFICATION</scope>
</reference>
<dbReference type="SMART" id="SM01140">
    <property type="entry name" value="Drf_GBD"/>
    <property type="match status" value="1"/>
</dbReference>
<dbReference type="InterPro" id="IPR011989">
    <property type="entry name" value="ARM-like"/>
</dbReference>
<organism evidence="3 4">
    <name type="scientific">Aplysia californica</name>
    <name type="common">California sea hare</name>
    <dbReference type="NCBI Taxonomy" id="6500"/>
    <lineage>
        <taxon>Eukaryota</taxon>
        <taxon>Metazoa</taxon>
        <taxon>Spiralia</taxon>
        <taxon>Lophotrochozoa</taxon>
        <taxon>Mollusca</taxon>
        <taxon>Gastropoda</taxon>
        <taxon>Heterobranchia</taxon>
        <taxon>Euthyneura</taxon>
        <taxon>Tectipleura</taxon>
        <taxon>Aplysiida</taxon>
        <taxon>Aplysioidea</taxon>
        <taxon>Aplysiidae</taxon>
        <taxon>Aplysia</taxon>
    </lineage>
</organism>
<feature type="compositionally biased region" description="Polar residues" evidence="1">
    <location>
        <begin position="832"/>
        <end position="842"/>
    </location>
</feature>
<feature type="region of interest" description="Disordered" evidence="1">
    <location>
        <begin position="437"/>
        <end position="484"/>
    </location>
</feature>
<dbReference type="GeneID" id="101862491"/>
<feature type="domain" description="GBD/FH3" evidence="2">
    <location>
        <begin position="7"/>
        <end position="442"/>
    </location>
</feature>
<dbReference type="Gene3D" id="1.25.10.10">
    <property type="entry name" value="Leucine-rich Repeat Variant"/>
    <property type="match status" value="1"/>
</dbReference>
<feature type="compositionally biased region" description="Polar residues" evidence="1">
    <location>
        <begin position="631"/>
        <end position="651"/>
    </location>
</feature>
<feature type="compositionally biased region" description="Polar residues" evidence="1">
    <location>
        <begin position="778"/>
        <end position="794"/>
    </location>
</feature>
<dbReference type="Pfam" id="PF06367">
    <property type="entry name" value="Drf_FH3"/>
    <property type="match status" value="1"/>
</dbReference>
<gene>
    <name evidence="4" type="primary">LOC101862491</name>
</gene>
<feature type="compositionally biased region" description="Low complexity" evidence="1">
    <location>
        <begin position="689"/>
        <end position="698"/>
    </location>
</feature>
<name>A0ABM0ZX60_APLCA</name>
<dbReference type="RefSeq" id="XP_012936349.1">
    <property type="nucleotide sequence ID" value="XM_013080895.2"/>
</dbReference>
<feature type="compositionally biased region" description="Polar residues" evidence="1">
    <location>
        <begin position="849"/>
        <end position="880"/>
    </location>
</feature>
<dbReference type="PANTHER" id="PTHR45857:SF9">
    <property type="entry name" value="MULTIPLE WING HAIRS, ISOFORM C"/>
    <property type="match status" value="1"/>
</dbReference>
<feature type="region of interest" description="Disordered" evidence="1">
    <location>
        <begin position="388"/>
        <end position="423"/>
    </location>
</feature>
<feature type="region of interest" description="Disordered" evidence="1">
    <location>
        <begin position="593"/>
        <end position="612"/>
    </location>
</feature>
<protein>
    <submittedName>
        <fullName evidence="4">Uncharacterized protein LOC101862491</fullName>
    </submittedName>
</protein>
<feature type="compositionally biased region" description="Basic and acidic residues" evidence="1">
    <location>
        <begin position="472"/>
        <end position="482"/>
    </location>
</feature>
<dbReference type="InterPro" id="IPR014768">
    <property type="entry name" value="GBD/FH3_dom"/>
</dbReference>
<proteinExistence type="predicted"/>
<evidence type="ECO:0000313" key="4">
    <source>
        <dbReference type="RefSeq" id="XP_012936349.1"/>
    </source>
</evidence>
<feature type="region of interest" description="Disordered" evidence="1">
    <location>
        <begin position="774"/>
        <end position="977"/>
    </location>
</feature>
<feature type="compositionally biased region" description="Basic and acidic residues" evidence="1">
    <location>
        <begin position="652"/>
        <end position="661"/>
    </location>
</feature>
<keyword evidence="3" id="KW-1185">Reference proteome</keyword>
<evidence type="ECO:0000256" key="1">
    <source>
        <dbReference type="SAM" id="MobiDB-lite"/>
    </source>
</evidence>
<dbReference type="PROSITE" id="PS51232">
    <property type="entry name" value="GBD_FH3"/>
    <property type="match status" value="1"/>
</dbReference>
<sequence length="1022" mass="114253">MACCVVGQEENDAMLTGFPSESYRRMEVMEDRWKMMYHEHQRAPTYSVPHYITYLRRFVAATVHGRVAGAPTDKIDRKAVTMANGRPSDSITPMSYFIRKLKLDLKMAYQSFVREFVQPPNNGLRLLLTLLKNLLCQSANPVGGSVPKSAGLATLRMEEYKKTMVDEHDCLLCIKYTLRVMHAREELIEDNSGLLTVASCLLSNFSKSRVTALEILSLLLTGPSSVDKVLDAFTSMRIKHAESTRFKMLIGMMYIKGAPNVIFQVSCLRLLNSLLNLCRSANMRVFLQYEMEEAGLDCNRLQESCQGDGLEFDDLRKEIREWKSRYIDVSCLLRKIRSDMRAEGNNVAVTEFNYDQQFGSMYSAPVTELDPWRGDLVEYNQWMRRVQNRQQDGASSDQANNISPVQVPQPDYFSDRPVTSHSTSDLLQVGVNHLSTSLPLPSPSSDGHYDVISSIPESHRPPQRLNNSFSDMRSHGLSESRDVGLPSEEYSVVRHANPSHMQNGQKVNVRNVDQNWTLAQKPGADPAGSRVDSGKQNGQFDSGISVNFSEHASVNNEHNPQNIQGRADHNQRNEHARDQGLFEARNLFFTGETRNPEAPKVHNRSFDFGVKSNPRFDSGPLKWYNPGIHPSQHQGKVSSNDRAGASSYSQNLERRLWEQDRPSAFSKPTRLKTPPPDYNTEDTPKPNVSRRMSLLSASRAEERGGPKRSQSTPWHGIKIELNGSEVPESMLVSGSNEPNLSASLNSLTENNLQENGTHNHHHDTRTNFSSDRFKAVASPSNDNTGGHSSPTHLSQPKPYPNMSPKSSRPAVLRSPTAISSEKIGEAKGAGFQRTSTSQTASQEVHKKSSNGTSPSSNIYRNGNIKSGQQLLNNSSSKTGDQQQLQQNKQNHHEQNGQPRLPPQRMPQNEHHTTQRLYPDVSLIEKQNAEGSKAMDTPKAKTASESKEKADAATLNETRDSNLRPPKAGSKEAEPLNGADSMRSYSAEIGKVLNDLDQTLESHGWRASLKSHMKPQRPLIAYV</sequence>
<feature type="compositionally biased region" description="Basic and acidic residues" evidence="1">
    <location>
        <begin position="935"/>
        <end position="961"/>
    </location>
</feature>
<feature type="compositionally biased region" description="Polar residues" evidence="1">
    <location>
        <begin position="388"/>
        <end position="406"/>
    </location>
</feature>
<feature type="region of interest" description="Disordered" evidence="1">
    <location>
        <begin position="621"/>
        <end position="717"/>
    </location>
</feature>
<dbReference type="SUPFAM" id="SSF48371">
    <property type="entry name" value="ARM repeat"/>
    <property type="match status" value="1"/>
</dbReference>
<dbReference type="InterPro" id="IPR010472">
    <property type="entry name" value="FH3_dom"/>
</dbReference>